<dbReference type="GO" id="GO:0006508">
    <property type="term" value="P:proteolysis"/>
    <property type="evidence" value="ECO:0007669"/>
    <property type="project" value="UniProtKB-KW"/>
</dbReference>
<accession>A0A7Y0FWK9</accession>
<gene>
    <name evidence="10" type="ORF">HHL25_15965</name>
</gene>
<keyword evidence="7" id="KW-0175">Coiled coil</keyword>
<evidence type="ECO:0000313" key="11">
    <source>
        <dbReference type="Proteomes" id="UP000541470"/>
    </source>
</evidence>
<evidence type="ECO:0000256" key="3">
    <source>
        <dbReference type="ARBA" id="ARBA00022723"/>
    </source>
</evidence>
<dbReference type="SUPFAM" id="SSF51261">
    <property type="entry name" value="Duplicated hybrid motif"/>
    <property type="match status" value="1"/>
</dbReference>
<sequence>MTVRPVRAPCPGSLLVGANQRIFRANRDSALRHDDRPTNKIVSAGRSRALLLRALAATTLLVLPAGGSSQEATAQTPPPASVEASPPAPPSPAGAESGTGDAAVALRQKRDQIGRELQELSRSMQVSGDKAKELESSIAALAKTSESLKTALIESAARRKDLERKIAEGGRKLADLGLSEDRIRASFRDRRAILAEVLAALQRMGRNPPPALLVTPEDALASVRTAILLGAVVPGIRKETEKLADDLAELVRLRQEGEKETETLIATMASRQEEERRMDLLLVENDRLSRQNTLELATEKRRAEELAAKASNMEGLIASLENEIRSVRDAAEQARAEEERLKALSEEQRQKARELALSSLPDKNRIAPAYAFSDLKQKLELPAAGDILRQFGDPDGTGHEAKGMVIASTPGALVTAPADGWVVFAGEFRSYGQMIILNTGDGYHMVLSGMDRINTSQGKFVLSGEPLAVMGEKRVASATALALETDRPTLYIEFRKDGKPVDSRQWWAGSGSGKAQNDT</sequence>
<dbReference type="AlphaFoldDB" id="A0A7Y0FWK9"/>
<feature type="region of interest" description="Disordered" evidence="8">
    <location>
        <begin position="68"/>
        <end position="101"/>
    </location>
</feature>
<evidence type="ECO:0000313" key="10">
    <source>
        <dbReference type="EMBL" id="NML75628.1"/>
    </source>
</evidence>
<evidence type="ECO:0000256" key="8">
    <source>
        <dbReference type="SAM" id="MobiDB-lite"/>
    </source>
</evidence>
<feature type="coiled-coil region" evidence="7">
    <location>
        <begin position="103"/>
        <end position="151"/>
    </location>
</feature>
<evidence type="ECO:0000256" key="7">
    <source>
        <dbReference type="SAM" id="Coils"/>
    </source>
</evidence>
<evidence type="ECO:0000256" key="6">
    <source>
        <dbReference type="ARBA" id="ARBA00023049"/>
    </source>
</evidence>
<dbReference type="Gene3D" id="2.70.70.10">
    <property type="entry name" value="Glucose Permease (Domain IIA)"/>
    <property type="match status" value="1"/>
</dbReference>
<keyword evidence="6" id="KW-0482">Metalloprotease</keyword>
<evidence type="ECO:0000259" key="9">
    <source>
        <dbReference type="Pfam" id="PF01551"/>
    </source>
</evidence>
<keyword evidence="11" id="KW-1185">Reference proteome</keyword>
<protein>
    <submittedName>
        <fullName evidence="10">Murein hydrolase activator EnvC</fullName>
    </submittedName>
</protein>
<feature type="coiled-coil region" evidence="7">
    <location>
        <begin position="236"/>
        <end position="355"/>
    </location>
</feature>
<evidence type="ECO:0000256" key="2">
    <source>
        <dbReference type="ARBA" id="ARBA00022670"/>
    </source>
</evidence>
<dbReference type="InterPro" id="IPR011055">
    <property type="entry name" value="Dup_hybrid_motif"/>
</dbReference>
<dbReference type="PANTHER" id="PTHR21666">
    <property type="entry name" value="PEPTIDASE-RELATED"/>
    <property type="match status" value="1"/>
</dbReference>
<dbReference type="Pfam" id="PF01551">
    <property type="entry name" value="Peptidase_M23"/>
    <property type="match status" value="1"/>
</dbReference>
<dbReference type="EMBL" id="JABBGK010000003">
    <property type="protein sequence ID" value="NML75628.1"/>
    <property type="molecule type" value="Genomic_DNA"/>
</dbReference>
<dbReference type="GO" id="GO:0046872">
    <property type="term" value="F:metal ion binding"/>
    <property type="evidence" value="ECO:0007669"/>
    <property type="project" value="UniProtKB-KW"/>
</dbReference>
<dbReference type="Proteomes" id="UP000541470">
    <property type="component" value="Unassembled WGS sequence"/>
</dbReference>
<keyword evidence="4 10" id="KW-0378">Hydrolase</keyword>
<comment type="caution">
    <text evidence="10">The sequence shown here is derived from an EMBL/GenBank/DDBJ whole genome shotgun (WGS) entry which is preliminary data.</text>
</comment>
<evidence type="ECO:0000256" key="5">
    <source>
        <dbReference type="ARBA" id="ARBA00022833"/>
    </source>
</evidence>
<dbReference type="InterPro" id="IPR016047">
    <property type="entry name" value="M23ase_b-sheet_dom"/>
</dbReference>
<organism evidence="10 11">
    <name type="scientific">Rhizobium terricola</name>
    <dbReference type="NCBI Taxonomy" id="2728849"/>
    <lineage>
        <taxon>Bacteria</taxon>
        <taxon>Pseudomonadati</taxon>
        <taxon>Pseudomonadota</taxon>
        <taxon>Alphaproteobacteria</taxon>
        <taxon>Hyphomicrobiales</taxon>
        <taxon>Rhizobiaceae</taxon>
        <taxon>Rhizobium/Agrobacterium group</taxon>
        <taxon>Rhizobium</taxon>
    </lineage>
</organism>
<keyword evidence="3" id="KW-0479">Metal-binding</keyword>
<keyword evidence="2" id="KW-0645">Protease</keyword>
<reference evidence="10 11" key="1">
    <citation type="submission" date="2020-04" db="EMBL/GenBank/DDBJ databases">
        <title>Rhizobium sp. S-51 isolated from soil.</title>
        <authorList>
            <person name="Dahal R.H."/>
        </authorList>
    </citation>
    <scope>NUCLEOTIDE SEQUENCE [LARGE SCALE GENOMIC DNA]</scope>
    <source>
        <strain evidence="10 11">S-51</strain>
    </source>
</reference>
<feature type="compositionally biased region" description="Pro residues" evidence="8">
    <location>
        <begin position="76"/>
        <end position="92"/>
    </location>
</feature>
<evidence type="ECO:0000256" key="1">
    <source>
        <dbReference type="ARBA" id="ARBA00001947"/>
    </source>
</evidence>
<dbReference type="CDD" id="cd12797">
    <property type="entry name" value="M23_peptidase"/>
    <property type="match status" value="1"/>
</dbReference>
<dbReference type="GO" id="GO:0004222">
    <property type="term" value="F:metalloendopeptidase activity"/>
    <property type="evidence" value="ECO:0007669"/>
    <property type="project" value="TreeGrafter"/>
</dbReference>
<evidence type="ECO:0000256" key="4">
    <source>
        <dbReference type="ARBA" id="ARBA00022801"/>
    </source>
</evidence>
<keyword evidence="5" id="KW-0862">Zinc</keyword>
<comment type="cofactor">
    <cofactor evidence="1">
        <name>Zn(2+)</name>
        <dbReference type="ChEBI" id="CHEBI:29105"/>
    </cofactor>
</comment>
<dbReference type="InterPro" id="IPR050570">
    <property type="entry name" value="Cell_wall_metabolism_enzyme"/>
</dbReference>
<name>A0A7Y0FWK9_9HYPH</name>
<proteinExistence type="predicted"/>
<feature type="domain" description="M23ase beta-sheet core" evidence="9">
    <location>
        <begin position="401"/>
        <end position="502"/>
    </location>
</feature>
<dbReference type="PANTHER" id="PTHR21666:SF288">
    <property type="entry name" value="CELL DIVISION PROTEIN YTFB"/>
    <property type="match status" value="1"/>
</dbReference>